<sequence>MSLIDKEIASVGDSGGGSVGDDGDDDDDEEGGGSPGRCKCGDDHTKKQRGFRGSGFSRNFGKAKQVVLHPFTRSKKQLPRKNKTRASSASSCFVSSCAFSSGKRFGAGVNGGGNKGCYFCFTQPSTLGSPIGSQTSDPEHPNFTFGMLRAFMEKNDFFSKECNPHLDIDVSPNTMD</sequence>
<name>A0A314YLP4_PRUYE</name>
<reference evidence="2 3" key="1">
    <citation type="submission" date="2018-02" db="EMBL/GenBank/DDBJ databases">
        <title>Draft genome of wild Prunus yedoensis var. nudiflora.</title>
        <authorList>
            <person name="Baek S."/>
            <person name="Kim J.-H."/>
            <person name="Choi K."/>
            <person name="Kim G.-B."/>
            <person name="Cho A."/>
            <person name="Jang H."/>
            <person name="Shin C.-H."/>
            <person name="Yu H.-J."/>
            <person name="Mun J.-H."/>
        </authorList>
    </citation>
    <scope>NUCLEOTIDE SEQUENCE [LARGE SCALE GENOMIC DNA]</scope>
    <source>
        <strain evidence="3">cv. Jeju island</strain>
        <tissue evidence="2">Leaf</tissue>
    </source>
</reference>
<dbReference type="EMBL" id="PJQY01000886">
    <property type="protein sequence ID" value="PQQ07130.1"/>
    <property type="molecule type" value="Genomic_DNA"/>
</dbReference>
<organism evidence="2 3">
    <name type="scientific">Prunus yedoensis var. nudiflora</name>
    <dbReference type="NCBI Taxonomy" id="2094558"/>
    <lineage>
        <taxon>Eukaryota</taxon>
        <taxon>Viridiplantae</taxon>
        <taxon>Streptophyta</taxon>
        <taxon>Embryophyta</taxon>
        <taxon>Tracheophyta</taxon>
        <taxon>Spermatophyta</taxon>
        <taxon>Magnoliopsida</taxon>
        <taxon>eudicotyledons</taxon>
        <taxon>Gunneridae</taxon>
        <taxon>Pentapetalae</taxon>
        <taxon>rosids</taxon>
        <taxon>fabids</taxon>
        <taxon>Rosales</taxon>
        <taxon>Rosaceae</taxon>
        <taxon>Amygdaloideae</taxon>
        <taxon>Amygdaleae</taxon>
        <taxon>Prunus</taxon>
    </lineage>
</organism>
<feature type="region of interest" description="Disordered" evidence="1">
    <location>
        <begin position="1"/>
        <end position="58"/>
    </location>
</feature>
<dbReference type="PANTHER" id="PTHR35123:SF2">
    <property type="entry name" value="UBIQUITIN CARBOXYL-TERMINAL HYDROLASE-LIKE PROTEIN"/>
    <property type="match status" value="1"/>
</dbReference>
<keyword evidence="3" id="KW-1185">Reference proteome</keyword>
<feature type="compositionally biased region" description="Acidic residues" evidence="1">
    <location>
        <begin position="21"/>
        <end position="31"/>
    </location>
</feature>
<comment type="caution">
    <text evidence="2">The sequence shown here is derived from an EMBL/GenBank/DDBJ whole genome shotgun (WGS) entry which is preliminary data.</text>
</comment>
<dbReference type="OrthoDB" id="1165390at2759"/>
<protein>
    <submittedName>
        <fullName evidence="2">Uncharacterized protein</fullName>
    </submittedName>
</protein>
<gene>
    <name evidence="2" type="ORF">Pyn_06882</name>
</gene>
<evidence type="ECO:0000313" key="2">
    <source>
        <dbReference type="EMBL" id="PQQ07130.1"/>
    </source>
</evidence>
<proteinExistence type="predicted"/>
<evidence type="ECO:0000256" key="1">
    <source>
        <dbReference type="SAM" id="MobiDB-lite"/>
    </source>
</evidence>
<dbReference type="AlphaFoldDB" id="A0A314YLP4"/>
<evidence type="ECO:0000313" key="3">
    <source>
        <dbReference type="Proteomes" id="UP000250321"/>
    </source>
</evidence>
<accession>A0A314YLP4</accession>
<dbReference type="PANTHER" id="PTHR35123">
    <property type="entry name" value="OS07G0633900 PROTEIN-RELATED"/>
    <property type="match status" value="1"/>
</dbReference>
<dbReference type="Proteomes" id="UP000250321">
    <property type="component" value="Unassembled WGS sequence"/>
</dbReference>